<feature type="binding site" evidence="14">
    <location>
        <position position="78"/>
    </location>
    <ligand>
        <name>Na(+)</name>
        <dbReference type="ChEBI" id="CHEBI:29101"/>
        <note>structural</note>
    </ligand>
</feature>
<feature type="transmembrane region" description="Helical" evidence="14">
    <location>
        <begin position="65"/>
        <end position="92"/>
    </location>
</feature>
<evidence type="ECO:0000256" key="14">
    <source>
        <dbReference type="HAMAP-Rule" id="MF_00454"/>
    </source>
</evidence>
<comment type="catalytic activity">
    <reaction evidence="13">
        <text>fluoride(in) = fluoride(out)</text>
        <dbReference type="Rhea" id="RHEA:76159"/>
        <dbReference type="ChEBI" id="CHEBI:17051"/>
    </reaction>
    <physiologicalReaction direction="left-to-right" evidence="13">
        <dbReference type="Rhea" id="RHEA:76160"/>
    </physiologicalReaction>
</comment>
<evidence type="ECO:0000256" key="9">
    <source>
        <dbReference type="ARBA" id="ARBA00023065"/>
    </source>
</evidence>
<evidence type="ECO:0000256" key="1">
    <source>
        <dbReference type="ARBA" id="ARBA00004651"/>
    </source>
</evidence>
<evidence type="ECO:0000256" key="11">
    <source>
        <dbReference type="ARBA" id="ARBA00023303"/>
    </source>
</evidence>
<gene>
    <name evidence="14" type="primary">fluC</name>
    <name evidence="14" type="synonym">crcB</name>
    <name evidence="15" type="ORF">SAMN02745199_0692</name>
</gene>
<dbReference type="EMBL" id="FQXN01000002">
    <property type="protein sequence ID" value="SHH31181.1"/>
    <property type="molecule type" value="Genomic_DNA"/>
</dbReference>
<evidence type="ECO:0000256" key="4">
    <source>
        <dbReference type="ARBA" id="ARBA00022519"/>
    </source>
</evidence>
<reference evidence="16" key="1">
    <citation type="submission" date="2016-11" db="EMBL/GenBank/DDBJ databases">
        <authorList>
            <person name="Varghese N."/>
            <person name="Submissions S."/>
        </authorList>
    </citation>
    <scope>NUCLEOTIDE SEQUENCE [LARGE SCALE GENOMIC DNA]</scope>
    <source>
        <strain evidence="16">DSM 15807</strain>
    </source>
</reference>
<feature type="transmembrane region" description="Helical" evidence="14">
    <location>
        <begin position="98"/>
        <end position="119"/>
    </location>
</feature>
<evidence type="ECO:0000256" key="12">
    <source>
        <dbReference type="ARBA" id="ARBA00035120"/>
    </source>
</evidence>
<sequence>MKIVLLSLGGALGALLRYYISKFVNSSFSFSYVPWGTVLVNVVGAFLLSFIIFTSQERYELPSNFILFFGSGLLGAFTTFSTFTYEALVLYIEVPLRGFIYFASNIVLGFLAAYLGMILGRGRLH</sequence>
<evidence type="ECO:0000313" key="15">
    <source>
        <dbReference type="EMBL" id="SHH31181.1"/>
    </source>
</evidence>
<dbReference type="InterPro" id="IPR003691">
    <property type="entry name" value="FluC"/>
</dbReference>
<dbReference type="Proteomes" id="UP000242592">
    <property type="component" value="Unassembled WGS sequence"/>
</dbReference>
<evidence type="ECO:0000256" key="2">
    <source>
        <dbReference type="ARBA" id="ARBA00022448"/>
    </source>
</evidence>
<dbReference type="HAMAP" id="MF_00454">
    <property type="entry name" value="FluC"/>
    <property type="match status" value="1"/>
</dbReference>
<dbReference type="STRING" id="1123380.SAMN02745199_0692"/>
<evidence type="ECO:0000313" key="16">
    <source>
        <dbReference type="Proteomes" id="UP000242592"/>
    </source>
</evidence>
<dbReference type="GO" id="GO:0062054">
    <property type="term" value="F:fluoride channel activity"/>
    <property type="evidence" value="ECO:0007669"/>
    <property type="project" value="UniProtKB-UniRule"/>
</dbReference>
<protein>
    <recommendedName>
        <fullName evidence="14">Fluoride-specific ion channel FluC</fullName>
    </recommendedName>
</protein>
<comment type="subcellular location">
    <subcellularLocation>
        <location evidence="1 14">Cell membrane</location>
        <topology evidence="1 14">Multi-pass membrane protein</topology>
    </subcellularLocation>
</comment>
<keyword evidence="11 14" id="KW-0407">Ion channel</keyword>
<dbReference type="PANTHER" id="PTHR28259:SF18">
    <property type="entry name" value="FLUORIDE-SPECIFIC ION CHANNEL FLUC"/>
    <property type="match status" value="1"/>
</dbReference>
<keyword evidence="16" id="KW-1185">Reference proteome</keyword>
<dbReference type="PANTHER" id="PTHR28259">
    <property type="entry name" value="FLUORIDE EXPORT PROTEIN 1-RELATED"/>
    <property type="match status" value="1"/>
</dbReference>
<keyword evidence="10 14" id="KW-0472">Membrane</keyword>
<comment type="function">
    <text evidence="14">Fluoride-specific ion channel. Important for reducing fluoride concentration in the cell, thus reducing its toxicity.</text>
</comment>
<dbReference type="GO" id="GO:0005886">
    <property type="term" value="C:plasma membrane"/>
    <property type="evidence" value="ECO:0007669"/>
    <property type="project" value="UniProtKB-SubCell"/>
</dbReference>
<evidence type="ECO:0000256" key="8">
    <source>
        <dbReference type="ARBA" id="ARBA00023053"/>
    </source>
</evidence>
<dbReference type="RefSeq" id="WP_073072227.1">
    <property type="nucleotide sequence ID" value="NZ_FQXN01000002.1"/>
</dbReference>
<evidence type="ECO:0000256" key="13">
    <source>
        <dbReference type="ARBA" id="ARBA00035585"/>
    </source>
</evidence>
<dbReference type="AlphaFoldDB" id="A0A1M5RYB9"/>
<keyword evidence="6 14" id="KW-0479">Metal-binding</keyword>
<keyword evidence="4" id="KW-0997">Cell inner membrane</keyword>
<keyword evidence="3 14" id="KW-1003">Cell membrane</keyword>
<name>A0A1M5RYB9_9BACT</name>
<evidence type="ECO:0000256" key="10">
    <source>
        <dbReference type="ARBA" id="ARBA00023136"/>
    </source>
</evidence>
<evidence type="ECO:0000256" key="5">
    <source>
        <dbReference type="ARBA" id="ARBA00022692"/>
    </source>
</evidence>
<dbReference type="OrthoDB" id="9815830at2"/>
<evidence type="ECO:0000256" key="7">
    <source>
        <dbReference type="ARBA" id="ARBA00022989"/>
    </source>
</evidence>
<evidence type="ECO:0000256" key="3">
    <source>
        <dbReference type="ARBA" id="ARBA00022475"/>
    </source>
</evidence>
<keyword evidence="2 14" id="KW-0813">Transport</keyword>
<dbReference type="Pfam" id="PF02537">
    <property type="entry name" value="CRCB"/>
    <property type="match status" value="1"/>
</dbReference>
<dbReference type="GO" id="GO:0140114">
    <property type="term" value="P:cellular detoxification of fluoride"/>
    <property type="evidence" value="ECO:0007669"/>
    <property type="project" value="UniProtKB-UniRule"/>
</dbReference>
<accession>A0A1M5RYB9</accession>
<evidence type="ECO:0000256" key="6">
    <source>
        <dbReference type="ARBA" id="ARBA00022723"/>
    </source>
</evidence>
<proteinExistence type="inferred from homology"/>
<comment type="activity regulation">
    <text evidence="14">Na(+) is not transported, but it plays an essential structural role and its presence is essential for fluoride channel function.</text>
</comment>
<feature type="binding site" evidence="14">
    <location>
        <position position="75"/>
    </location>
    <ligand>
        <name>Na(+)</name>
        <dbReference type="ChEBI" id="CHEBI:29101"/>
        <note>structural</note>
    </ligand>
</feature>
<comment type="similarity">
    <text evidence="12 14">Belongs to the fluoride channel Fluc/FEX (TC 1.A.43) family.</text>
</comment>
<organism evidence="15 16">
    <name type="scientific">Thermosipho atlanticus DSM 15807</name>
    <dbReference type="NCBI Taxonomy" id="1123380"/>
    <lineage>
        <taxon>Bacteria</taxon>
        <taxon>Thermotogati</taxon>
        <taxon>Thermotogota</taxon>
        <taxon>Thermotogae</taxon>
        <taxon>Thermotogales</taxon>
        <taxon>Fervidobacteriaceae</taxon>
        <taxon>Thermosipho</taxon>
    </lineage>
</organism>
<feature type="transmembrane region" description="Helical" evidence="14">
    <location>
        <begin position="32"/>
        <end position="53"/>
    </location>
</feature>
<keyword evidence="5 14" id="KW-0812">Transmembrane</keyword>
<keyword evidence="9 14" id="KW-0406">Ion transport</keyword>
<dbReference type="GO" id="GO:0046872">
    <property type="term" value="F:metal ion binding"/>
    <property type="evidence" value="ECO:0007669"/>
    <property type="project" value="UniProtKB-KW"/>
</dbReference>
<keyword evidence="7 14" id="KW-1133">Transmembrane helix</keyword>
<keyword evidence="8 14" id="KW-0915">Sodium</keyword>